<dbReference type="AlphaFoldDB" id="A0A848GK34"/>
<gene>
    <name evidence="2" type="ORF">HHL17_08370</name>
</gene>
<evidence type="ECO:0000313" key="3">
    <source>
        <dbReference type="Proteomes" id="UP000583266"/>
    </source>
</evidence>
<evidence type="ECO:0000256" key="1">
    <source>
        <dbReference type="SAM" id="MobiDB-lite"/>
    </source>
</evidence>
<dbReference type="EMBL" id="JABBGC010000001">
    <property type="protein sequence ID" value="NML37213.1"/>
    <property type="molecule type" value="Genomic_DNA"/>
</dbReference>
<sequence>MSRFLYIIYIFGTMTMLSLMSDGASAQSIAGRYGGVQDGICIFGDGRYFLYGYATLAPGTYHVEKDRIRFVPDKPVNTFIVFARENKDLHDSVRMYFNGFERGQTFLQLNNGKTRRVFNEHANCFNQPYIYEEAAVPSEITFSHVTDDYGVLKTDKNTEIYRPDKKFNDFVFLYQKPNRYQEPFVGVITKEEGVAVLQTSLTSRKFPMEPNDKESEEMKAYVGKEKVGEDVLYANRFYKLLTEIDTSEYVYDPRTHQYTAHGTKPEELIAEYSDVRILYKYEPLMPVLKENRTPGKIDQPPVFYTTCEEPEKSYRYKPFDKPSASPDGPLPTTTAPVEIK</sequence>
<keyword evidence="3" id="KW-1185">Reference proteome</keyword>
<accession>A0A848GK34</accession>
<comment type="caution">
    <text evidence="2">The sequence shown here is derived from an EMBL/GenBank/DDBJ whole genome shotgun (WGS) entry which is preliminary data.</text>
</comment>
<protein>
    <submittedName>
        <fullName evidence="2">Uncharacterized protein</fullName>
    </submittedName>
</protein>
<proteinExistence type="predicted"/>
<evidence type="ECO:0000313" key="2">
    <source>
        <dbReference type="EMBL" id="NML37213.1"/>
    </source>
</evidence>
<feature type="compositionally biased region" description="Polar residues" evidence="1">
    <location>
        <begin position="331"/>
        <end position="340"/>
    </location>
</feature>
<dbReference type="Proteomes" id="UP000583266">
    <property type="component" value="Unassembled WGS sequence"/>
</dbReference>
<dbReference type="RefSeq" id="WP_169224284.1">
    <property type="nucleotide sequence ID" value="NZ_JABBGC010000001.1"/>
</dbReference>
<name>A0A848GK34_9BACT</name>
<organism evidence="2 3">
    <name type="scientific">Chitinophaga fulva</name>
    <dbReference type="NCBI Taxonomy" id="2728842"/>
    <lineage>
        <taxon>Bacteria</taxon>
        <taxon>Pseudomonadati</taxon>
        <taxon>Bacteroidota</taxon>
        <taxon>Chitinophagia</taxon>
        <taxon>Chitinophagales</taxon>
        <taxon>Chitinophagaceae</taxon>
        <taxon>Chitinophaga</taxon>
    </lineage>
</organism>
<reference evidence="2 3" key="1">
    <citation type="submission" date="2020-04" db="EMBL/GenBank/DDBJ databases">
        <title>Chitinophaga sp. G-6-1-13 sp. nov., isolated from soil.</title>
        <authorList>
            <person name="Dahal R.H."/>
            <person name="Chaudhary D.K."/>
        </authorList>
    </citation>
    <scope>NUCLEOTIDE SEQUENCE [LARGE SCALE GENOMIC DNA]</scope>
    <source>
        <strain evidence="2 3">G-6-1-13</strain>
    </source>
</reference>
<feature type="region of interest" description="Disordered" evidence="1">
    <location>
        <begin position="314"/>
        <end position="340"/>
    </location>
</feature>